<gene>
    <name evidence="4" type="ORF">GLUCOINTEAF2_0200825</name>
    <name evidence="3" type="ORF">GLUCOINTEAF2_0200872</name>
</gene>
<dbReference type="EMBL" id="JUFX02000214">
    <property type="protein sequence ID" value="KPH86021.1"/>
    <property type="molecule type" value="Genomic_DNA"/>
</dbReference>
<feature type="chain" id="PRO_5015035088" description="Lipoprotein" evidence="2">
    <location>
        <begin position="27"/>
        <end position="148"/>
    </location>
</feature>
<dbReference type="OrthoDB" id="7270155at2"/>
<evidence type="ECO:0000313" key="4">
    <source>
        <dbReference type="EMBL" id="KPH86405.1"/>
    </source>
</evidence>
<organism evidence="3 5">
    <name type="scientific">Komagataeibacter intermedius AF2</name>
    <dbReference type="NCBI Taxonomy" id="1458464"/>
    <lineage>
        <taxon>Bacteria</taxon>
        <taxon>Pseudomonadati</taxon>
        <taxon>Pseudomonadota</taxon>
        <taxon>Alphaproteobacteria</taxon>
        <taxon>Acetobacterales</taxon>
        <taxon>Acetobacteraceae</taxon>
        <taxon>Komagataeibacter</taxon>
    </lineage>
</organism>
<accession>A0A0C1RR33</accession>
<protein>
    <recommendedName>
        <fullName evidence="6">Lipoprotein</fullName>
    </recommendedName>
</protein>
<keyword evidence="2" id="KW-0732">Signal</keyword>
<name>A0A0C1RR33_9PROT</name>
<feature type="region of interest" description="Disordered" evidence="1">
    <location>
        <begin position="127"/>
        <end position="148"/>
    </location>
</feature>
<feature type="signal peptide" evidence="2">
    <location>
        <begin position="1"/>
        <end position="26"/>
    </location>
</feature>
<evidence type="ECO:0000256" key="2">
    <source>
        <dbReference type="SAM" id="SignalP"/>
    </source>
</evidence>
<dbReference type="RefSeq" id="WP_039736089.1">
    <property type="nucleotide sequence ID" value="NZ_JUFX02000203.1"/>
</dbReference>
<dbReference type="EMBL" id="JUFX02000203">
    <property type="protein sequence ID" value="KPH86405.1"/>
    <property type="molecule type" value="Genomic_DNA"/>
</dbReference>
<evidence type="ECO:0008006" key="6">
    <source>
        <dbReference type="Google" id="ProtNLM"/>
    </source>
</evidence>
<reference evidence="3 5" key="1">
    <citation type="submission" date="2015-07" db="EMBL/GenBank/DDBJ databases">
        <title>Draft Genome Sequence of Komagataeibacter intermedius Strain AF2, Isolated from Kombucha Tea.</title>
        <authorList>
            <person name="Santos R.A."/>
            <person name="Berretta A.A."/>
            <person name="Barud H.S."/>
            <person name="Ribeiro S.J."/>
            <person name="Gonzalez-Garcia L.N."/>
            <person name="Zucchi T.D."/>
            <person name="Goldman G.H."/>
            <person name="Riano-Pachon D.M."/>
        </authorList>
    </citation>
    <scope>NUCLEOTIDE SEQUENCE [LARGE SCALE GENOMIC DNA]</scope>
    <source>
        <strain evidence="3 5">AF2</strain>
    </source>
</reference>
<evidence type="ECO:0000256" key="1">
    <source>
        <dbReference type="SAM" id="MobiDB-lite"/>
    </source>
</evidence>
<proteinExistence type="predicted"/>
<dbReference type="Proteomes" id="UP000031553">
    <property type="component" value="Unassembled WGS sequence"/>
</dbReference>
<dbReference type="AlphaFoldDB" id="A0A0C1RR33"/>
<feature type="compositionally biased region" description="Basic and acidic residues" evidence="1">
    <location>
        <begin position="135"/>
        <end position="148"/>
    </location>
</feature>
<evidence type="ECO:0000313" key="5">
    <source>
        <dbReference type="Proteomes" id="UP000031553"/>
    </source>
</evidence>
<comment type="caution">
    <text evidence="3">The sequence shown here is derived from an EMBL/GenBank/DDBJ whole genome shotgun (WGS) entry which is preliminary data.</text>
</comment>
<evidence type="ECO:0000313" key="3">
    <source>
        <dbReference type="EMBL" id="KPH86021.1"/>
    </source>
</evidence>
<dbReference type="PROSITE" id="PS51257">
    <property type="entry name" value="PROKAR_LIPOPROTEIN"/>
    <property type="match status" value="1"/>
</dbReference>
<sequence length="148" mass="16307" precursor="true">MLIFTRQVMGAAVMLACGCAPVMVHAAPKPAPETLDCRHLLVEDVRLSDRLDVLQHSEASAVAKDAAPEEKGFFVKFDPVPGFGIMKGATLTPAGHPIQEDATERSLDRVRQKLADVRRYEQRKLCPEVNAPDMQQERLSDEGARTAR</sequence>